<keyword evidence="1" id="KW-0812">Transmembrane</keyword>
<dbReference type="GeneID" id="64868544"/>
<feature type="transmembrane region" description="Helical" evidence="1">
    <location>
        <begin position="12"/>
        <end position="37"/>
    </location>
</feature>
<accession>A0A2P1N2G0</accession>
<dbReference type="EMBL" id="MH020239">
    <property type="protein sequence ID" value="AVP42094.1"/>
    <property type="molecule type" value="Genomic_DNA"/>
</dbReference>
<keyword evidence="1" id="KW-1133">Transmembrane helix</keyword>
<keyword evidence="1" id="KW-0472">Membrane</keyword>
<dbReference type="Proteomes" id="UP000240247">
    <property type="component" value="Segment"/>
</dbReference>
<sequence>MGQVTPEQVVEWSLVALVAAPAAMLLVLLAALIVSALTDWWGE</sequence>
<evidence type="ECO:0000313" key="2">
    <source>
        <dbReference type="EMBL" id="AVP42094.1"/>
    </source>
</evidence>
<name>A0A2P1N2G0_9CAUD</name>
<organism evidence="2 3">
    <name type="scientific">Mycobacterium phage Naca</name>
    <dbReference type="NCBI Taxonomy" id="2126816"/>
    <lineage>
        <taxon>Viruses</taxon>
        <taxon>Duplodnaviria</taxon>
        <taxon>Heunggongvirae</taxon>
        <taxon>Uroviricota</taxon>
        <taxon>Caudoviricetes</taxon>
        <taxon>Benedictvirus</taxon>
        <taxon>Benedictvirus naca</taxon>
    </lineage>
</organism>
<gene>
    <name evidence="2" type="primary">57</name>
    <name evidence="2" type="ORF">SEA_NACA_57</name>
</gene>
<reference evidence="2 3" key="1">
    <citation type="submission" date="2018-03" db="EMBL/GenBank/DDBJ databases">
        <authorList>
            <person name="Terres M."/>
            <person name="Themann A.P."/>
            <person name="Wright B."/>
            <person name="Martinez M."/>
            <person name="Segura A."/>
            <person name="Grajeda J.L."/>
            <person name="Navarro-Ohara M."/>
            <person name="Castillo P."/>
            <person name="Jaramillo A."/>
            <person name="Rastegari A."/>
            <person name="Lopez C."/>
            <person name="Santillana N."/>
            <person name="Rubio S."/>
            <person name="Salmon J."/>
            <person name="Rojas L."/>
            <person name="Covarrubias P."/>
            <person name="Torres M."/>
            <person name="Farran E."/>
            <person name="Urias E."/>
            <person name="Llano M."/>
            <person name="Rosas-Acosta G."/>
            <person name="Serrano M.G."/>
            <person name="Buck G."/>
            <person name="Lee V."/>
            <person name="Wang Y."/>
            <person name="Carvalho R."/>
            <person name="Voegtly L."/>
            <person name="Shi R."/>
            <person name="Duckworth R."/>
            <person name="Johnson A."/>
            <person name="Loviza R."/>
            <person name="Walstead R."/>
            <person name="Shah Z."/>
            <person name="Kiflezghi M."/>
            <person name="Wade K."/>
            <person name="Bowman C.A."/>
            <person name="Russell D.A."/>
            <person name="Pope W.H."/>
            <person name="Jacobs-Sera D."/>
            <person name="Hatfull G.F."/>
        </authorList>
    </citation>
    <scope>NUCLEOTIDE SEQUENCE [LARGE SCALE GENOMIC DNA]</scope>
</reference>
<evidence type="ECO:0000256" key="1">
    <source>
        <dbReference type="SAM" id="Phobius"/>
    </source>
</evidence>
<keyword evidence="3" id="KW-1185">Reference proteome</keyword>
<proteinExistence type="predicted"/>
<protein>
    <submittedName>
        <fullName evidence="2">Uncharacterized protein</fullName>
    </submittedName>
</protein>
<dbReference type="RefSeq" id="YP_010060681.1">
    <property type="nucleotide sequence ID" value="NC_054774.1"/>
</dbReference>
<dbReference type="KEGG" id="vg:64868544"/>
<evidence type="ECO:0000313" key="3">
    <source>
        <dbReference type="Proteomes" id="UP000240247"/>
    </source>
</evidence>